<dbReference type="Proteomes" id="UP000198327">
    <property type="component" value="Unassembled WGS sequence"/>
</dbReference>
<protein>
    <recommendedName>
        <fullName evidence="3">Phage major capsid protein</fullName>
    </recommendedName>
</protein>
<sequence>MATVAPPKYVAAPSVTASRFGLLSAADLIQITDPHERNGVEWQSPPAGPAKYTPYQCNPGSADPISVEDGLPVTQASPITVYNGFTCRAVGLSEGEMLDHARAALAGGEQTALEHVLWGDADIDLKLMEDGETDLLADDPVSLVAGLGLLEKHLNDSGVGVGVIHSPREYAPLFAAEHQLESEAGRKVTVLGTRLSFGSYPGTGPDGTAPAAGTGWLVATGPVVVRRTEVVHRPDSYASSFDRSNNEIFHIAERTFVVAWDDRVRAAVPVTL</sequence>
<evidence type="ECO:0000313" key="2">
    <source>
        <dbReference type="Proteomes" id="UP000198327"/>
    </source>
</evidence>
<evidence type="ECO:0008006" key="3">
    <source>
        <dbReference type="Google" id="ProtNLM"/>
    </source>
</evidence>
<organism evidence="1 2">
    <name type="scientific">Rhodococcoides kyotonense</name>
    <dbReference type="NCBI Taxonomy" id="398843"/>
    <lineage>
        <taxon>Bacteria</taxon>
        <taxon>Bacillati</taxon>
        <taxon>Actinomycetota</taxon>
        <taxon>Actinomycetes</taxon>
        <taxon>Mycobacteriales</taxon>
        <taxon>Nocardiaceae</taxon>
        <taxon>Rhodococcoides</taxon>
    </lineage>
</organism>
<evidence type="ECO:0000313" key="1">
    <source>
        <dbReference type="EMBL" id="SNS58628.1"/>
    </source>
</evidence>
<accession>A0A239FPT2</accession>
<reference evidence="2" key="1">
    <citation type="submission" date="2017-06" db="EMBL/GenBank/DDBJ databases">
        <authorList>
            <person name="Varghese N."/>
            <person name="Submissions S."/>
        </authorList>
    </citation>
    <scope>NUCLEOTIDE SEQUENCE [LARGE SCALE GENOMIC DNA]</scope>
    <source>
        <strain evidence="2">JCM 23211</strain>
    </source>
</reference>
<dbReference type="RefSeq" id="WP_089244580.1">
    <property type="nucleotide sequence ID" value="NZ_FZOW01000003.1"/>
</dbReference>
<keyword evidence="2" id="KW-1185">Reference proteome</keyword>
<proteinExistence type="predicted"/>
<name>A0A239FPT2_9NOCA</name>
<gene>
    <name evidence="1" type="ORF">SAMN05421642_103392</name>
</gene>
<dbReference type="EMBL" id="FZOW01000003">
    <property type="protein sequence ID" value="SNS58628.1"/>
    <property type="molecule type" value="Genomic_DNA"/>
</dbReference>
<dbReference type="OrthoDB" id="4027862at2"/>
<dbReference type="AlphaFoldDB" id="A0A239FPT2"/>